<reference evidence="7" key="1">
    <citation type="submission" date="2016-11" db="UniProtKB">
        <authorList>
            <consortium name="WormBaseParasite"/>
        </authorList>
    </citation>
    <scope>IDENTIFICATION</scope>
</reference>
<keyword evidence="1" id="KW-0479">Metal-binding</keyword>
<dbReference type="SMART" id="SM00184">
    <property type="entry name" value="RING"/>
    <property type="match status" value="1"/>
</dbReference>
<dbReference type="AlphaFoldDB" id="A0A1I7THE8"/>
<dbReference type="InterPro" id="IPR027370">
    <property type="entry name" value="Znf-RING_euk"/>
</dbReference>
<dbReference type="Proteomes" id="UP000095282">
    <property type="component" value="Unplaced"/>
</dbReference>
<organism evidence="6 7">
    <name type="scientific">Caenorhabditis tropicalis</name>
    <dbReference type="NCBI Taxonomy" id="1561998"/>
    <lineage>
        <taxon>Eukaryota</taxon>
        <taxon>Metazoa</taxon>
        <taxon>Ecdysozoa</taxon>
        <taxon>Nematoda</taxon>
        <taxon>Chromadorea</taxon>
        <taxon>Rhabditida</taxon>
        <taxon>Rhabditina</taxon>
        <taxon>Rhabditomorpha</taxon>
        <taxon>Rhabditoidea</taxon>
        <taxon>Rhabditidae</taxon>
        <taxon>Peloderinae</taxon>
        <taxon>Caenorhabditis</taxon>
    </lineage>
</organism>
<dbReference type="Gene3D" id="3.30.40.10">
    <property type="entry name" value="Zinc/RING finger domain, C3HC4 (zinc finger)"/>
    <property type="match status" value="1"/>
</dbReference>
<keyword evidence="3" id="KW-0862">Zinc</keyword>
<proteinExistence type="predicted"/>
<name>A0A1I7THE8_9PELO</name>
<protein>
    <submittedName>
        <fullName evidence="7">RING-type domain-containing protein</fullName>
    </submittedName>
</protein>
<dbReference type="InterPro" id="IPR013083">
    <property type="entry name" value="Znf_RING/FYVE/PHD"/>
</dbReference>
<evidence type="ECO:0000313" key="6">
    <source>
        <dbReference type="Proteomes" id="UP000095282"/>
    </source>
</evidence>
<dbReference type="GO" id="GO:0008270">
    <property type="term" value="F:zinc ion binding"/>
    <property type="evidence" value="ECO:0007669"/>
    <property type="project" value="UniProtKB-KW"/>
</dbReference>
<evidence type="ECO:0000259" key="5">
    <source>
        <dbReference type="PROSITE" id="PS50089"/>
    </source>
</evidence>
<dbReference type="STRING" id="1561998.A0A1I7THE8"/>
<dbReference type="InterPro" id="IPR017907">
    <property type="entry name" value="Znf_RING_CS"/>
</dbReference>
<dbReference type="PROSITE" id="PS50089">
    <property type="entry name" value="ZF_RING_2"/>
    <property type="match status" value="1"/>
</dbReference>
<keyword evidence="6" id="KW-1185">Reference proteome</keyword>
<evidence type="ECO:0000256" key="3">
    <source>
        <dbReference type="ARBA" id="ARBA00022833"/>
    </source>
</evidence>
<dbReference type="SUPFAM" id="SSF57850">
    <property type="entry name" value="RING/U-box"/>
    <property type="match status" value="1"/>
</dbReference>
<dbReference type="InterPro" id="IPR001841">
    <property type="entry name" value="Znf_RING"/>
</dbReference>
<dbReference type="PANTHER" id="PTHR47156:SF7">
    <property type="entry name" value="RING-TYPE DOMAIN-CONTAINING PROTEIN"/>
    <property type="match status" value="1"/>
</dbReference>
<accession>A0A1I7THE8</accession>
<dbReference type="PANTHER" id="PTHR47156">
    <property type="entry name" value="PROTEIN CBG20824"/>
    <property type="match status" value="1"/>
</dbReference>
<keyword evidence="2 4" id="KW-0863">Zinc-finger</keyword>
<dbReference type="InterPro" id="IPR052667">
    <property type="entry name" value="E3_ubiquitin-ligase_RING"/>
</dbReference>
<feature type="domain" description="RING-type" evidence="5">
    <location>
        <begin position="28"/>
        <end position="71"/>
    </location>
</feature>
<dbReference type="PROSITE" id="PS00518">
    <property type="entry name" value="ZF_RING_1"/>
    <property type="match status" value="1"/>
</dbReference>
<evidence type="ECO:0000256" key="4">
    <source>
        <dbReference type="PROSITE-ProRule" id="PRU00175"/>
    </source>
</evidence>
<sequence length="122" mass="13799">MSIGHIWNAEITMKKSTTTDLVGFKVECQVCDQEFTETSRTPRILQCGHTVCEECANRLQANNRSTSCFCCAFSNTLNGNSFFKNYNQITCPFCETDTPLHGNIGLDVRLPKNYALLHIIRQ</sequence>
<evidence type="ECO:0000313" key="7">
    <source>
        <dbReference type="WBParaSite" id="Csp11.Scaffold614.g5961.t1"/>
    </source>
</evidence>
<evidence type="ECO:0000256" key="2">
    <source>
        <dbReference type="ARBA" id="ARBA00022771"/>
    </source>
</evidence>
<dbReference type="Pfam" id="PF13445">
    <property type="entry name" value="zf-RING_UBOX"/>
    <property type="match status" value="1"/>
</dbReference>
<dbReference type="eggNOG" id="KOG4185">
    <property type="taxonomic scope" value="Eukaryota"/>
</dbReference>
<dbReference type="WBParaSite" id="Csp11.Scaffold614.g5961.t1">
    <property type="protein sequence ID" value="Csp11.Scaffold614.g5961.t1"/>
    <property type="gene ID" value="Csp11.Scaffold614.g5961"/>
</dbReference>
<evidence type="ECO:0000256" key="1">
    <source>
        <dbReference type="ARBA" id="ARBA00022723"/>
    </source>
</evidence>